<dbReference type="Proteomes" id="UP000029121">
    <property type="component" value="Unassembled WGS sequence"/>
</dbReference>
<sequence>MGDEVSTTENSLLLQVDRVERVTWRNLLDGSFIEELKRLIFFAAPMAAVVTAQFMLQIISMVLVGHLGNLSLASSFCNVTGFSLILGLSCALDTLSGQAYGAKLYQKLGIQTYTAMFCLTLVCLPLSLIWFNMEKLLVFLGQDPSIAHGAGNYAAWLIPGLFAYASGLGNLGGALALSLSNWLSAIFLASFMCYFTACSLAIGNYGSLQTTATIYSIHLAIAAAASTRISNELGAGNSQAAHNVVYAAMSLAVVEPLIVRTFLLVSKKVFGHIFSSDKETIDYVAKMVPLVSISLILDSLQGVLSGIARGCGWQHIGAYINFGAFYLWGIPIAASLAFWVHLIGVGLWIGIQVGALLQTLLLALFTGCTNWENQAREARKRMAVAEKSELTES</sequence>
<feature type="transmembrane region" description="Helical" evidence="7">
    <location>
        <begin position="345"/>
        <end position="371"/>
    </location>
</feature>
<evidence type="ECO:0000256" key="3">
    <source>
        <dbReference type="ARBA" id="ARBA00022448"/>
    </source>
</evidence>
<gene>
    <name evidence="8" type="ORF">CARUB_v10011851mg</name>
</gene>
<feature type="transmembrane region" description="Helical" evidence="7">
    <location>
        <begin position="39"/>
        <end position="64"/>
    </location>
</feature>
<dbReference type="CDD" id="cd13132">
    <property type="entry name" value="MATE_eukaryotic"/>
    <property type="match status" value="1"/>
</dbReference>
<organism evidence="8 9">
    <name type="scientific">Capsella rubella</name>
    <dbReference type="NCBI Taxonomy" id="81985"/>
    <lineage>
        <taxon>Eukaryota</taxon>
        <taxon>Viridiplantae</taxon>
        <taxon>Streptophyta</taxon>
        <taxon>Embryophyta</taxon>
        <taxon>Tracheophyta</taxon>
        <taxon>Spermatophyta</taxon>
        <taxon>Magnoliopsida</taxon>
        <taxon>eudicotyledons</taxon>
        <taxon>Gunneridae</taxon>
        <taxon>Pentapetalae</taxon>
        <taxon>rosids</taxon>
        <taxon>malvids</taxon>
        <taxon>Brassicales</taxon>
        <taxon>Brassicaceae</taxon>
        <taxon>Camelineae</taxon>
        <taxon>Capsella</taxon>
    </lineage>
</organism>
<dbReference type="GO" id="GO:0016020">
    <property type="term" value="C:membrane"/>
    <property type="evidence" value="ECO:0007669"/>
    <property type="project" value="UniProtKB-SubCell"/>
</dbReference>
<feature type="transmembrane region" description="Helical" evidence="7">
    <location>
        <begin position="316"/>
        <end position="339"/>
    </location>
</feature>
<proteinExistence type="inferred from homology"/>
<evidence type="ECO:0000256" key="4">
    <source>
        <dbReference type="ARBA" id="ARBA00022692"/>
    </source>
</evidence>
<keyword evidence="3" id="KW-0813">Transport</keyword>
<dbReference type="EMBL" id="KB870805">
    <property type="protein sequence ID" value="EOA39106.1"/>
    <property type="molecule type" value="Genomic_DNA"/>
</dbReference>
<feature type="transmembrane region" description="Helical" evidence="7">
    <location>
        <begin position="113"/>
        <end position="133"/>
    </location>
</feature>
<comment type="similarity">
    <text evidence="2">Belongs to the multi antimicrobial extrusion (MATE) (TC 2.A.66.1) family.</text>
</comment>
<protein>
    <recommendedName>
        <fullName evidence="10">MATE efflux family protein</fullName>
    </recommendedName>
</protein>
<dbReference type="AlphaFoldDB" id="R0GTI8"/>
<evidence type="ECO:0000313" key="8">
    <source>
        <dbReference type="EMBL" id="EOA39106.1"/>
    </source>
</evidence>
<comment type="subcellular location">
    <subcellularLocation>
        <location evidence="1">Membrane</location>
        <topology evidence="1">Multi-pass membrane protein</topology>
    </subcellularLocation>
</comment>
<name>R0GTI8_9BRAS</name>
<keyword evidence="4 7" id="KW-0812">Transmembrane</keyword>
<evidence type="ECO:0008006" key="10">
    <source>
        <dbReference type="Google" id="ProtNLM"/>
    </source>
</evidence>
<evidence type="ECO:0000256" key="1">
    <source>
        <dbReference type="ARBA" id="ARBA00004141"/>
    </source>
</evidence>
<keyword evidence="9" id="KW-1185">Reference proteome</keyword>
<evidence type="ECO:0000256" key="7">
    <source>
        <dbReference type="SAM" id="Phobius"/>
    </source>
</evidence>
<dbReference type="InterPro" id="IPR045069">
    <property type="entry name" value="MATE_euk"/>
</dbReference>
<reference evidence="9" key="1">
    <citation type="journal article" date="2013" name="Nat. Genet.">
        <title>The Capsella rubella genome and the genomic consequences of rapid mating system evolution.</title>
        <authorList>
            <person name="Slotte T."/>
            <person name="Hazzouri K.M."/>
            <person name="Agren J.A."/>
            <person name="Koenig D."/>
            <person name="Maumus F."/>
            <person name="Guo Y.L."/>
            <person name="Steige K."/>
            <person name="Platts A.E."/>
            <person name="Escobar J.S."/>
            <person name="Newman L.K."/>
            <person name="Wang W."/>
            <person name="Mandakova T."/>
            <person name="Vello E."/>
            <person name="Smith L.M."/>
            <person name="Henz S.R."/>
            <person name="Steffen J."/>
            <person name="Takuno S."/>
            <person name="Brandvain Y."/>
            <person name="Coop G."/>
            <person name="Andolfatto P."/>
            <person name="Hu T.T."/>
            <person name="Blanchette M."/>
            <person name="Clark R.M."/>
            <person name="Quesneville H."/>
            <person name="Nordborg M."/>
            <person name="Gaut B.S."/>
            <person name="Lysak M.A."/>
            <person name="Jenkins J."/>
            <person name="Grimwood J."/>
            <person name="Chapman J."/>
            <person name="Prochnik S."/>
            <person name="Shu S."/>
            <person name="Rokhsar D."/>
            <person name="Schmutz J."/>
            <person name="Weigel D."/>
            <person name="Wright S.I."/>
        </authorList>
    </citation>
    <scope>NUCLEOTIDE SEQUENCE [LARGE SCALE GENOMIC DNA]</scope>
    <source>
        <strain evidence="9">cv. Monte Gargano</strain>
    </source>
</reference>
<dbReference type="GO" id="GO:1990961">
    <property type="term" value="P:xenobiotic detoxification by transmembrane export across the plasma membrane"/>
    <property type="evidence" value="ECO:0007669"/>
    <property type="project" value="InterPro"/>
</dbReference>
<dbReference type="InterPro" id="IPR002528">
    <property type="entry name" value="MATE_fam"/>
</dbReference>
<dbReference type="eggNOG" id="KOG1347">
    <property type="taxonomic scope" value="Eukaryota"/>
</dbReference>
<evidence type="ECO:0000256" key="5">
    <source>
        <dbReference type="ARBA" id="ARBA00022989"/>
    </source>
</evidence>
<dbReference type="GO" id="GO:0042910">
    <property type="term" value="F:xenobiotic transmembrane transporter activity"/>
    <property type="evidence" value="ECO:0007669"/>
    <property type="project" value="InterPro"/>
</dbReference>
<evidence type="ECO:0000313" key="9">
    <source>
        <dbReference type="Proteomes" id="UP000029121"/>
    </source>
</evidence>
<keyword evidence="6 7" id="KW-0472">Membrane</keyword>
<keyword evidence="5 7" id="KW-1133">Transmembrane helix</keyword>
<evidence type="ECO:0000256" key="6">
    <source>
        <dbReference type="ARBA" id="ARBA00023136"/>
    </source>
</evidence>
<accession>R0GTI8</accession>
<dbReference type="GO" id="GO:0015297">
    <property type="term" value="F:antiporter activity"/>
    <property type="evidence" value="ECO:0007669"/>
    <property type="project" value="InterPro"/>
</dbReference>
<feature type="transmembrane region" description="Helical" evidence="7">
    <location>
        <begin position="153"/>
        <end position="175"/>
    </location>
</feature>
<dbReference type="PANTHER" id="PTHR11206">
    <property type="entry name" value="MULTIDRUG RESISTANCE PROTEIN"/>
    <property type="match status" value="1"/>
</dbReference>
<dbReference type="Pfam" id="PF01554">
    <property type="entry name" value="MatE"/>
    <property type="match status" value="2"/>
</dbReference>
<evidence type="ECO:0000256" key="2">
    <source>
        <dbReference type="ARBA" id="ARBA00010199"/>
    </source>
</evidence>
<feature type="transmembrane region" description="Helical" evidence="7">
    <location>
        <begin position="182"/>
        <end position="206"/>
    </location>
</feature>